<protein>
    <submittedName>
        <fullName evidence="2">Uncharacterized protein</fullName>
    </submittedName>
</protein>
<gene>
    <name evidence="2" type="ORF">M9458_022953</name>
</gene>
<dbReference type="EMBL" id="JAMKFB020000011">
    <property type="protein sequence ID" value="KAL0180547.1"/>
    <property type="molecule type" value="Genomic_DNA"/>
</dbReference>
<dbReference type="AlphaFoldDB" id="A0ABD0Q2W5"/>
<feature type="region of interest" description="Disordered" evidence="1">
    <location>
        <begin position="26"/>
        <end position="59"/>
    </location>
</feature>
<evidence type="ECO:0000256" key="1">
    <source>
        <dbReference type="SAM" id="MobiDB-lite"/>
    </source>
</evidence>
<dbReference type="Proteomes" id="UP001529510">
    <property type="component" value="Unassembled WGS sequence"/>
</dbReference>
<feature type="compositionally biased region" description="Polar residues" evidence="1">
    <location>
        <begin position="45"/>
        <end position="59"/>
    </location>
</feature>
<keyword evidence="3" id="KW-1185">Reference proteome</keyword>
<sequence>YLQEVGYTDTILDVKSQRVKALLGLAGDSGERPGDKRTEPMVNGTEPSSLKDSTTTMIG</sequence>
<proteinExistence type="predicted"/>
<feature type="non-terminal residue" evidence="2">
    <location>
        <position position="59"/>
    </location>
</feature>
<feature type="compositionally biased region" description="Basic and acidic residues" evidence="1">
    <location>
        <begin position="29"/>
        <end position="39"/>
    </location>
</feature>
<evidence type="ECO:0000313" key="2">
    <source>
        <dbReference type="EMBL" id="KAL0180547.1"/>
    </source>
</evidence>
<reference evidence="2 3" key="1">
    <citation type="submission" date="2024-05" db="EMBL/GenBank/DDBJ databases">
        <title>Genome sequencing and assembly of Indian major carp, Cirrhinus mrigala (Hamilton, 1822).</title>
        <authorList>
            <person name="Mohindra V."/>
            <person name="Chowdhury L.M."/>
            <person name="Lal K."/>
            <person name="Jena J.K."/>
        </authorList>
    </citation>
    <scope>NUCLEOTIDE SEQUENCE [LARGE SCALE GENOMIC DNA]</scope>
    <source>
        <strain evidence="2">CM1030</strain>
        <tissue evidence="2">Blood</tissue>
    </source>
</reference>
<name>A0ABD0Q2W5_CIRMR</name>
<comment type="caution">
    <text evidence="2">The sequence shown here is derived from an EMBL/GenBank/DDBJ whole genome shotgun (WGS) entry which is preliminary data.</text>
</comment>
<evidence type="ECO:0000313" key="3">
    <source>
        <dbReference type="Proteomes" id="UP001529510"/>
    </source>
</evidence>
<feature type="non-terminal residue" evidence="2">
    <location>
        <position position="1"/>
    </location>
</feature>
<accession>A0ABD0Q2W5</accession>
<organism evidence="2 3">
    <name type="scientific">Cirrhinus mrigala</name>
    <name type="common">Mrigala</name>
    <dbReference type="NCBI Taxonomy" id="683832"/>
    <lineage>
        <taxon>Eukaryota</taxon>
        <taxon>Metazoa</taxon>
        <taxon>Chordata</taxon>
        <taxon>Craniata</taxon>
        <taxon>Vertebrata</taxon>
        <taxon>Euteleostomi</taxon>
        <taxon>Actinopterygii</taxon>
        <taxon>Neopterygii</taxon>
        <taxon>Teleostei</taxon>
        <taxon>Ostariophysi</taxon>
        <taxon>Cypriniformes</taxon>
        <taxon>Cyprinidae</taxon>
        <taxon>Labeoninae</taxon>
        <taxon>Labeonini</taxon>
        <taxon>Cirrhinus</taxon>
    </lineage>
</organism>